<reference evidence="2 3" key="1">
    <citation type="submission" date="2014-08" db="EMBL/GenBank/DDBJ databases">
        <authorList>
            <person name="den Bakker H.C."/>
        </authorList>
    </citation>
    <scope>NUCLEOTIDE SEQUENCE [LARGE SCALE GENOMIC DNA]</scope>
    <source>
        <strain evidence="2 3">DSM 18334</strain>
    </source>
</reference>
<dbReference type="AlphaFoldDB" id="A0A098MBZ5"/>
<sequence length="302" mass="32078">MKSKKIMKWITVSMSTALLLSSGAVIVNATGNSQLNGNTSKESRIDLEAVKNQIPTAFVPGAILNYNAEQEPIITYDTSAADHAGDTKGILRSLQAYEEVPDINGRAAEDEFFKAVAESVKDLPVTDLGYDLPEPSPGTVVIYGSDGHINRVYVDESIASIQAAAAADIPSSSVPYPGRLPAGTYTYGSGQTVIISAGAVTGEGRFTVFRAGVGGSGTVGSSGKTLGAGDIATKRQIDNAIHGTPITARALDTNISKTVYKNDIGSLPDAVMDNYFWGWNNVQFGYTYSDTLSFPGRYYYQF</sequence>
<evidence type="ECO:0000313" key="2">
    <source>
        <dbReference type="EMBL" id="KGE20080.1"/>
    </source>
</evidence>
<dbReference type="STRING" id="268407.PWYN_12575"/>
<accession>A0A098MBZ5</accession>
<comment type="caution">
    <text evidence="2">The sequence shown here is derived from an EMBL/GenBank/DDBJ whole genome shotgun (WGS) entry which is preliminary data.</text>
</comment>
<organism evidence="2 3">
    <name type="scientific">Paenibacillus wynnii</name>
    <dbReference type="NCBI Taxonomy" id="268407"/>
    <lineage>
        <taxon>Bacteria</taxon>
        <taxon>Bacillati</taxon>
        <taxon>Bacillota</taxon>
        <taxon>Bacilli</taxon>
        <taxon>Bacillales</taxon>
        <taxon>Paenibacillaceae</taxon>
        <taxon>Paenibacillus</taxon>
    </lineage>
</organism>
<gene>
    <name evidence="2" type="ORF">PWYN_12575</name>
</gene>
<name>A0A098MBZ5_9BACL</name>
<keyword evidence="1" id="KW-0732">Signal</keyword>
<keyword evidence="3" id="KW-1185">Reference proteome</keyword>
<dbReference type="Proteomes" id="UP000029734">
    <property type="component" value="Unassembled WGS sequence"/>
</dbReference>
<dbReference type="OrthoDB" id="2917841at2"/>
<dbReference type="EMBL" id="JQCR01000002">
    <property type="protein sequence ID" value="KGE20080.1"/>
    <property type="molecule type" value="Genomic_DNA"/>
</dbReference>
<feature type="signal peptide" evidence="1">
    <location>
        <begin position="1"/>
        <end position="29"/>
    </location>
</feature>
<protein>
    <submittedName>
        <fullName evidence="2">Uncharacterized protein</fullName>
    </submittedName>
</protein>
<reference evidence="2 3" key="2">
    <citation type="submission" date="2014-10" db="EMBL/GenBank/DDBJ databases">
        <title>Comparative genomics of the Paenibacillus odorifer group.</title>
        <authorList>
            <person name="Tsai Y.-C."/>
            <person name="Martin N."/>
            <person name="Korlach J."/>
            <person name="Wiedmann M."/>
        </authorList>
    </citation>
    <scope>NUCLEOTIDE SEQUENCE [LARGE SCALE GENOMIC DNA]</scope>
    <source>
        <strain evidence="2 3">DSM 18334</strain>
    </source>
</reference>
<dbReference type="RefSeq" id="WP_036651953.1">
    <property type="nucleotide sequence ID" value="NZ_JQCR01000002.1"/>
</dbReference>
<evidence type="ECO:0000256" key="1">
    <source>
        <dbReference type="SAM" id="SignalP"/>
    </source>
</evidence>
<proteinExistence type="predicted"/>
<dbReference type="eggNOG" id="COG0797">
    <property type="taxonomic scope" value="Bacteria"/>
</dbReference>
<evidence type="ECO:0000313" key="3">
    <source>
        <dbReference type="Proteomes" id="UP000029734"/>
    </source>
</evidence>
<feature type="chain" id="PRO_5001937979" evidence="1">
    <location>
        <begin position="30"/>
        <end position="302"/>
    </location>
</feature>